<evidence type="ECO:0000256" key="3">
    <source>
        <dbReference type="ARBA" id="ARBA00023163"/>
    </source>
</evidence>
<dbReference type="GO" id="GO:0003700">
    <property type="term" value="F:DNA-binding transcription factor activity"/>
    <property type="evidence" value="ECO:0007669"/>
    <property type="project" value="TreeGrafter"/>
</dbReference>
<proteinExistence type="predicted"/>
<dbReference type="Pfam" id="PF13305">
    <property type="entry name" value="TetR_C_33"/>
    <property type="match status" value="1"/>
</dbReference>
<reference evidence="7" key="2">
    <citation type="submission" date="2020-09" db="EMBL/GenBank/DDBJ databases">
        <authorList>
            <person name="Sun Q."/>
            <person name="Zhou Y."/>
        </authorList>
    </citation>
    <scope>NUCLEOTIDE SEQUENCE</scope>
    <source>
        <strain evidence="7">CGMCC 4.5737</strain>
    </source>
</reference>
<gene>
    <name evidence="7" type="ORF">GCM10012275_32020</name>
</gene>
<dbReference type="Gene3D" id="1.10.10.60">
    <property type="entry name" value="Homeodomain-like"/>
    <property type="match status" value="1"/>
</dbReference>
<keyword evidence="3" id="KW-0804">Transcription</keyword>
<dbReference type="InterPro" id="IPR036271">
    <property type="entry name" value="Tet_transcr_reg_TetR-rel_C_sf"/>
</dbReference>
<keyword evidence="1" id="KW-0805">Transcription regulation</keyword>
<keyword evidence="2 4" id="KW-0238">DNA-binding</keyword>
<dbReference type="Gene3D" id="1.10.357.10">
    <property type="entry name" value="Tetracycline Repressor, domain 2"/>
    <property type="match status" value="1"/>
</dbReference>
<dbReference type="InterPro" id="IPR025996">
    <property type="entry name" value="MT1864/Rv1816-like_C"/>
</dbReference>
<feature type="DNA-binding region" description="H-T-H motif" evidence="4">
    <location>
        <begin position="36"/>
        <end position="55"/>
    </location>
</feature>
<feature type="domain" description="HTH tetR-type" evidence="6">
    <location>
        <begin position="13"/>
        <end position="73"/>
    </location>
</feature>
<dbReference type="EMBL" id="BMMK01000014">
    <property type="protein sequence ID" value="GGM58401.1"/>
    <property type="molecule type" value="Genomic_DNA"/>
</dbReference>
<dbReference type="AlphaFoldDB" id="A0A8J3CEX0"/>
<accession>A0A8J3CEX0</accession>
<evidence type="ECO:0000259" key="6">
    <source>
        <dbReference type="PROSITE" id="PS50977"/>
    </source>
</evidence>
<dbReference type="PANTHER" id="PTHR30055">
    <property type="entry name" value="HTH-TYPE TRANSCRIPTIONAL REGULATOR RUTR"/>
    <property type="match status" value="1"/>
</dbReference>
<protein>
    <submittedName>
        <fullName evidence="7">TetR family transcriptional regulator</fullName>
    </submittedName>
</protein>
<dbReference type="PANTHER" id="PTHR30055:SF209">
    <property type="entry name" value="POSSIBLE TRANSCRIPTIONAL REGULATORY PROTEIN (PROBABLY TETR-FAMILY)"/>
    <property type="match status" value="1"/>
</dbReference>
<dbReference type="GO" id="GO:0000976">
    <property type="term" value="F:transcription cis-regulatory region binding"/>
    <property type="evidence" value="ECO:0007669"/>
    <property type="project" value="TreeGrafter"/>
</dbReference>
<keyword evidence="8" id="KW-1185">Reference proteome</keyword>
<dbReference type="InterPro" id="IPR009057">
    <property type="entry name" value="Homeodomain-like_sf"/>
</dbReference>
<name>A0A8J3CEX0_9PSEU</name>
<dbReference type="InterPro" id="IPR001647">
    <property type="entry name" value="HTH_TetR"/>
</dbReference>
<evidence type="ECO:0000256" key="5">
    <source>
        <dbReference type="SAM" id="MobiDB-lite"/>
    </source>
</evidence>
<dbReference type="SUPFAM" id="SSF46689">
    <property type="entry name" value="Homeodomain-like"/>
    <property type="match status" value="1"/>
</dbReference>
<evidence type="ECO:0000256" key="4">
    <source>
        <dbReference type="PROSITE-ProRule" id="PRU00335"/>
    </source>
</evidence>
<dbReference type="SUPFAM" id="SSF48498">
    <property type="entry name" value="Tetracyclin repressor-like, C-terminal domain"/>
    <property type="match status" value="1"/>
</dbReference>
<reference evidence="7" key="1">
    <citation type="journal article" date="2014" name="Int. J. Syst. Evol. Microbiol.">
        <title>Complete genome sequence of Corynebacterium casei LMG S-19264T (=DSM 44701T), isolated from a smear-ripened cheese.</title>
        <authorList>
            <consortium name="US DOE Joint Genome Institute (JGI-PGF)"/>
            <person name="Walter F."/>
            <person name="Albersmeier A."/>
            <person name="Kalinowski J."/>
            <person name="Ruckert C."/>
        </authorList>
    </citation>
    <scope>NUCLEOTIDE SEQUENCE</scope>
    <source>
        <strain evidence="7">CGMCC 4.5737</strain>
    </source>
</reference>
<organism evidence="7 8">
    <name type="scientific">Longimycelium tulufanense</name>
    <dbReference type="NCBI Taxonomy" id="907463"/>
    <lineage>
        <taxon>Bacteria</taxon>
        <taxon>Bacillati</taxon>
        <taxon>Actinomycetota</taxon>
        <taxon>Actinomycetes</taxon>
        <taxon>Pseudonocardiales</taxon>
        <taxon>Pseudonocardiaceae</taxon>
        <taxon>Longimycelium</taxon>
    </lineage>
</organism>
<dbReference type="InterPro" id="IPR050109">
    <property type="entry name" value="HTH-type_TetR-like_transc_reg"/>
</dbReference>
<evidence type="ECO:0000313" key="8">
    <source>
        <dbReference type="Proteomes" id="UP000637578"/>
    </source>
</evidence>
<comment type="caution">
    <text evidence="7">The sequence shown here is derived from an EMBL/GenBank/DDBJ whole genome shotgun (WGS) entry which is preliminary data.</text>
</comment>
<dbReference type="Pfam" id="PF00440">
    <property type="entry name" value="TetR_N"/>
    <property type="match status" value="1"/>
</dbReference>
<evidence type="ECO:0000313" key="7">
    <source>
        <dbReference type="EMBL" id="GGM58401.1"/>
    </source>
</evidence>
<dbReference type="Proteomes" id="UP000637578">
    <property type="component" value="Unassembled WGS sequence"/>
</dbReference>
<sequence>MPPHPSDLQDPGIAVHGQLVEAAARILVEEGTCALSTQRLAAETGTSARTVDAHFAGVQEVVAAVTREGFHRLDAHLSQVCPSGEPVVDLGNLALAYRANALANPHLYKVMFQNVSLSRYRQPRDGELTEAGRTFEVLVEAVRRAIETGSFVAADPVLVAAQLWSALHGVVTLELGGCFGPEAEEVITALLATLSVGLGGDADTGRTPAGSGTGQAVASSPNGPPHGLEASAAH</sequence>
<evidence type="ECO:0000256" key="1">
    <source>
        <dbReference type="ARBA" id="ARBA00023015"/>
    </source>
</evidence>
<feature type="region of interest" description="Disordered" evidence="5">
    <location>
        <begin position="202"/>
        <end position="234"/>
    </location>
</feature>
<dbReference type="PROSITE" id="PS50977">
    <property type="entry name" value="HTH_TETR_2"/>
    <property type="match status" value="1"/>
</dbReference>
<dbReference type="RefSeq" id="WP_189058445.1">
    <property type="nucleotide sequence ID" value="NZ_BMMK01000014.1"/>
</dbReference>
<evidence type="ECO:0000256" key="2">
    <source>
        <dbReference type="ARBA" id="ARBA00023125"/>
    </source>
</evidence>